<keyword evidence="1" id="KW-0472">Membrane</keyword>
<feature type="transmembrane region" description="Helical" evidence="1">
    <location>
        <begin position="157"/>
        <end position="181"/>
    </location>
</feature>
<feature type="transmembrane region" description="Helical" evidence="1">
    <location>
        <begin position="21"/>
        <end position="40"/>
    </location>
</feature>
<dbReference type="EMBL" id="AVCI01000045">
    <property type="protein sequence ID" value="KFN41011.1"/>
    <property type="molecule type" value="Genomic_DNA"/>
</dbReference>
<dbReference type="Proteomes" id="UP000029385">
    <property type="component" value="Unassembled WGS sequence"/>
</dbReference>
<keyword evidence="1" id="KW-1133">Transmembrane helix</keyword>
<comment type="caution">
    <text evidence="2">The sequence shown here is derived from an EMBL/GenBank/DDBJ whole genome shotgun (WGS) entry which is preliminary data.</text>
</comment>
<dbReference type="RefSeq" id="WP_022967703.1">
    <property type="nucleotide sequence ID" value="NZ_ATVD01000001.1"/>
</dbReference>
<name>A0A091ANT1_9GAMM</name>
<dbReference type="Gene3D" id="1.25.40.10">
    <property type="entry name" value="Tetratricopeptide repeat domain"/>
    <property type="match status" value="1"/>
</dbReference>
<reference evidence="2 3" key="1">
    <citation type="submission" date="2013-09" db="EMBL/GenBank/DDBJ databases">
        <title>Genome sequencing of Arenimonas oryziterrae.</title>
        <authorList>
            <person name="Chen F."/>
            <person name="Wang G."/>
        </authorList>
    </citation>
    <scope>NUCLEOTIDE SEQUENCE [LARGE SCALE GENOMIC DNA]</scope>
    <source>
        <strain evidence="2 3">YC6267</strain>
    </source>
</reference>
<dbReference type="PATRIC" id="fig|1121015.4.peg.2435"/>
<feature type="transmembrane region" description="Helical" evidence="1">
    <location>
        <begin position="117"/>
        <end position="136"/>
    </location>
</feature>
<evidence type="ECO:0000256" key="1">
    <source>
        <dbReference type="SAM" id="Phobius"/>
    </source>
</evidence>
<evidence type="ECO:0000313" key="2">
    <source>
        <dbReference type="EMBL" id="KFN41011.1"/>
    </source>
</evidence>
<dbReference type="OrthoDB" id="5698243at2"/>
<protein>
    <recommendedName>
        <fullName evidence="4">Tetratricopeptide repeat protein</fullName>
    </recommendedName>
</protein>
<dbReference type="eggNOG" id="COG1729">
    <property type="taxonomic scope" value="Bacteria"/>
</dbReference>
<accession>A0A091ANT1</accession>
<proteinExistence type="predicted"/>
<feature type="transmembrane region" description="Helical" evidence="1">
    <location>
        <begin position="94"/>
        <end position="111"/>
    </location>
</feature>
<evidence type="ECO:0000313" key="3">
    <source>
        <dbReference type="Proteomes" id="UP000029385"/>
    </source>
</evidence>
<keyword evidence="1" id="KW-0812">Transmembrane</keyword>
<organism evidence="2 3">
    <name type="scientific">Arenimonas oryziterrae DSM 21050 = YC6267</name>
    <dbReference type="NCBI Taxonomy" id="1121015"/>
    <lineage>
        <taxon>Bacteria</taxon>
        <taxon>Pseudomonadati</taxon>
        <taxon>Pseudomonadota</taxon>
        <taxon>Gammaproteobacteria</taxon>
        <taxon>Lysobacterales</taxon>
        <taxon>Lysobacteraceae</taxon>
        <taxon>Arenimonas</taxon>
    </lineage>
</organism>
<sequence length="426" mass="46982">MTPPRQPIAPFWQRFPQILAYPFHLEVLFPIAMLAVGRMVLNFLPIPGFLVSLVFWIMAFKIAVEALENTARGHLTPGKGGNSWATDGDARDQILLLVLFFFAPLAVGYWISIWAALAVLLVETLVLPAAVALLAIDKSLWYALNPQAWFTLMQRVGMGYVVAVALIWVLQIVVVIANVVLAFAPGFIAVPVGSVITLLALVTGYHLIGYLIYQHHVALGLDLTETIVRPTFANAEEDEAMRQSQVGVDQGDLDAATRPLQTLVMGRGATAPIHDRYRKLLVDLRDGERLCEHGRVYIPQLMAQGQDKRALAIAGECLAYDPAFALTQAEDIVRLVALAAERGQSQVAVRLAHAFDSRFPRSPDIVDVQLTVARLYYDKLGKEAEARVLLDTLAARFPEHPRSEDIRNMQATVNRLLAITEGRPVA</sequence>
<gene>
    <name evidence="2" type="ORF">N789_03775</name>
</gene>
<feature type="transmembrane region" description="Helical" evidence="1">
    <location>
        <begin position="46"/>
        <end position="64"/>
    </location>
</feature>
<keyword evidence="3" id="KW-1185">Reference proteome</keyword>
<evidence type="ECO:0008006" key="4">
    <source>
        <dbReference type="Google" id="ProtNLM"/>
    </source>
</evidence>
<dbReference type="STRING" id="1121015.GCA_000420545_00029"/>
<dbReference type="AlphaFoldDB" id="A0A091ANT1"/>
<dbReference type="InterPro" id="IPR011990">
    <property type="entry name" value="TPR-like_helical_dom_sf"/>
</dbReference>
<feature type="transmembrane region" description="Helical" evidence="1">
    <location>
        <begin position="187"/>
        <end position="213"/>
    </location>
</feature>